<comment type="caution">
    <text evidence="2">The sequence shown here is derived from an EMBL/GenBank/DDBJ whole genome shotgun (WGS) entry which is preliminary data.</text>
</comment>
<keyword evidence="1" id="KW-1133">Transmembrane helix</keyword>
<evidence type="ECO:0000313" key="3">
    <source>
        <dbReference type="Proteomes" id="UP000778951"/>
    </source>
</evidence>
<keyword evidence="1" id="KW-0812">Transmembrane</keyword>
<keyword evidence="1" id="KW-0472">Membrane</keyword>
<evidence type="ECO:0000256" key="1">
    <source>
        <dbReference type="SAM" id="Phobius"/>
    </source>
</evidence>
<proteinExistence type="predicted"/>
<dbReference type="AlphaFoldDB" id="A0A968L049"/>
<protein>
    <submittedName>
        <fullName evidence="2">Uncharacterized protein</fullName>
    </submittedName>
</protein>
<evidence type="ECO:0000313" key="2">
    <source>
        <dbReference type="EMBL" id="NIZ69966.1"/>
    </source>
</evidence>
<organism evidence="2 3">
    <name type="scientific">Entomospira culicis</name>
    <dbReference type="NCBI Taxonomy" id="2719989"/>
    <lineage>
        <taxon>Bacteria</taxon>
        <taxon>Pseudomonadati</taxon>
        <taxon>Spirochaetota</taxon>
        <taxon>Spirochaetia</taxon>
        <taxon>Spirochaetales</taxon>
        <taxon>Spirochaetaceae</taxon>
        <taxon>Entomospira</taxon>
    </lineage>
</organism>
<dbReference type="EMBL" id="JAATLM010000001">
    <property type="protein sequence ID" value="NIZ69966.1"/>
    <property type="molecule type" value="Genomic_DNA"/>
</dbReference>
<keyword evidence="3" id="KW-1185">Reference proteome</keyword>
<dbReference type="RefSeq" id="WP_167696034.1">
    <property type="nucleotide sequence ID" value="NZ_CP118181.1"/>
</dbReference>
<reference evidence="2" key="1">
    <citation type="submission" date="2020-03" db="EMBL/GenBank/DDBJ databases">
        <title>Spirochaetal bacteria isolated from arthropods constitute a novel genus Entomospira genus novum within the order Spirochaetales.</title>
        <authorList>
            <person name="Grana-Miraglia L."/>
            <person name="Sikutova S."/>
            <person name="Fingerle V."/>
            <person name="Sing A."/>
            <person name="Castillo-Ramirez S."/>
            <person name="Margos G."/>
            <person name="Rudolf I."/>
        </authorList>
    </citation>
    <scope>NUCLEOTIDE SEQUENCE</scope>
    <source>
        <strain evidence="2">BR149</strain>
    </source>
</reference>
<feature type="transmembrane region" description="Helical" evidence="1">
    <location>
        <begin position="16"/>
        <end position="38"/>
    </location>
</feature>
<dbReference type="Proteomes" id="UP000778951">
    <property type="component" value="Unassembled WGS sequence"/>
</dbReference>
<name>A0A968L049_9SPIO</name>
<accession>A0A968L049</accession>
<gene>
    <name evidence="2" type="ORF">HCT48_07070</name>
</gene>
<feature type="transmembrane region" description="Helical" evidence="1">
    <location>
        <begin position="97"/>
        <end position="115"/>
    </location>
</feature>
<sequence length="120" mass="13762">MKKIRPTISYQQGKKWIYLLFILSMLWALTILAIKIYYDEFSSEESMIKTLRLPSMIAYGGALVTLVYRRIGLINNLEAINDEYEEDKASALRANKIAINAFSAILLGTSISYFWDIIKA</sequence>
<feature type="transmembrane region" description="Helical" evidence="1">
    <location>
        <begin position="50"/>
        <end position="68"/>
    </location>
</feature>